<dbReference type="GO" id="GO:0006974">
    <property type="term" value="P:DNA damage response"/>
    <property type="evidence" value="ECO:0007669"/>
    <property type="project" value="TreeGrafter"/>
</dbReference>
<dbReference type="GO" id="GO:2000001">
    <property type="term" value="P:regulation of DNA damage checkpoint"/>
    <property type="evidence" value="ECO:0007669"/>
    <property type="project" value="TreeGrafter"/>
</dbReference>
<dbReference type="Proteomes" id="UP001501920">
    <property type="component" value="Chromosome 5"/>
</dbReference>
<evidence type="ECO:0000313" key="3">
    <source>
        <dbReference type="Proteomes" id="UP001501920"/>
    </source>
</evidence>
<evidence type="ECO:0000313" key="2">
    <source>
        <dbReference type="Ensembl" id="ENSPNAP00000066458.1"/>
    </source>
</evidence>
<dbReference type="PANTHER" id="PTHR16434">
    <property type="entry name" value="EWING'S TUMOR-ASSOCIATED ANTIGEN 1 ETAA1"/>
    <property type="match status" value="1"/>
</dbReference>
<dbReference type="GO" id="GO:0031297">
    <property type="term" value="P:replication fork processing"/>
    <property type="evidence" value="ECO:0007669"/>
    <property type="project" value="TreeGrafter"/>
</dbReference>
<dbReference type="Ensembl" id="ENSPNAT00000078547.1">
    <property type="protein sequence ID" value="ENSPNAP00000066458.1"/>
    <property type="gene ID" value="ENSPNAG00000033259.1"/>
</dbReference>
<feature type="region of interest" description="Disordered" evidence="1">
    <location>
        <begin position="1"/>
        <end position="22"/>
    </location>
</feature>
<dbReference type="GeneTree" id="ENSGT00390000009597"/>
<reference evidence="2" key="3">
    <citation type="submission" date="2025-09" db="UniProtKB">
        <authorList>
            <consortium name="Ensembl"/>
        </authorList>
    </citation>
    <scope>IDENTIFICATION</scope>
</reference>
<organism evidence="2 3">
    <name type="scientific">Pygocentrus nattereri</name>
    <name type="common">Red-bellied piranha</name>
    <dbReference type="NCBI Taxonomy" id="42514"/>
    <lineage>
        <taxon>Eukaryota</taxon>
        <taxon>Metazoa</taxon>
        <taxon>Chordata</taxon>
        <taxon>Craniata</taxon>
        <taxon>Vertebrata</taxon>
        <taxon>Euteleostomi</taxon>
        <taxon>Actinopterygii</taxon>
        <taxon>Neopterygii</taxon>
        <taxon>Teleostei</taxon>
        <taxon>Ostariophysi</taxon>
        <taxon>Characiformes</taxon>
        <taxon>Characoidei</taxon>
        <taxon>Pygocentrus</taxon>
    </lineage>
</organism>
<feature type="compositionally biased region" description="Low complexity" evidence="1">
    <location>
        <begin position="1"/>
        <end position="14"/>
    </location>
</feature>
<dbReference type="PANTHER" id="PTHR16434:SF2">
    <property type="entry name" value="EWING'S TUMOR-ASSOCIATED ANTIGEN 1"/>
    <property type="match status" value="1"/>
</dbReference>
<dbReference type="InterPro" id="IPR029406">
    <property type="entry name" value="ETAA1"/>
</dbReference>
<proteinExistence type="predicted"/>
<dbReference type="GO" id="GO:0043539">
    <property type="term" value="F:protein serine/threonine kinase activator activity"/>
    <property type="evidence" value="ECO:0007669"/>
    <property type="project" value="TreeGrafter"/>
</dbReference>
<reference evidence="2 3" key="1">
    <citation type="submission" date="2020-10" db="EMBL/GenBank/DDBJ databases">
        <title>Pygocentrus nattereri (red-bellied piranha) genome, fPygNat1, primary haplotype.</title>
        <authorList>
            <person name="Myers G."/>
            <person name="Meyer A."/>
            <person name="Karagic N."/>
            <person name="Pippel M."/>
            <person name="Winkler S."/>
            <person name="Tracey A."/>
            <person name="Wood J."/>
            <person name="Formenti G."/>
            <person name="Howe K."/>
            <person name="Fedrigo O."/>
            <person name="Jarvis E.D."/>
        </authorList>
    </citation>
    <scope>NUCLEOTIDE SEQUENCE [LARGE SCALE GENOMIC DNA]</scope>
</reference>
<name>A0AAR2KQ63_PYGNA</name>
<dbReference type="AlphaFoldDB" id="A0AAR2KQ63"/>
<keyword evidence="3" id="KW-1185">Reference proteome</keyword>
<accession>A0AAR2KQ63</accession>
<dbReference type="Pfam" id="PF15350">
    <property type="entry name" value="ETAA1"/>
    <property type="match status" value="1"/>
</dbReference>
<reference evidence="2" key="2">
    <citation type="submission" date="2025-08" db="UniProtKB">
        <authorList>
            <consortium name="Ensembl"/>
        </authorList>
    </citation>
    <scope>IDENTIFICATION</scope>
</reference>
<protein>
    <submittedName>
        <fullName evidence="2">ETAA1 activator of ATR kinase b</fullName>
    </submittedName>
</protein>
<sequence length="261" mass="29445">MTDSRSAASRCASDASKESWSRVSKLSQDKFKAKKYSKGRKRAQSPCLGTSLYYRKGKRSNRCDSQFEPVPEGPAEFRPASRSGASRISVQLWPSNFEMGGTFGFKHETHYLDFCDYAEHCSRTYCSHVNHVNLVNFFKHENNNDFISDLETPKRQSRNRFNGCSTGDSPSEADALQDIIWDPASPTPVWNGKGAGEGVRVVEISDIVNRIAPKDEKPVDKDLVLQWIGDSAIPCTPEIQQPRVRRISARSVYGHHFHKFP</sequence>
<dbReference type="GO" id="GO:0043596">
    <property type="term" value="C:nuclear replication fork"/>
    <property type="evidence" value="ECO:0007669"/>
    <property type="project" value="TreeGrafter"/>
</dbReference>
<evidence type="ECO:0000256" key="1">
    <source>
        <dbReference type="SAM" id="MobiDB-lite"/>
    </source>
</evidence>